<dbReference type="PANTHER" id="PTHR30288">
    <property type="entry name" value="FLAGELLAR CAP/ASSEMBLY PROTEIN FLID"/>
    <property type="match status" value="1"/>
</dbReference>
<organism evidence="8 9">
    <name type="scientific">Paenibacillus thermoaerophilus</name>
    <dbReference type="NCBI Taxonomy" id="1215385"/>
    <lineage>
        <taxon>Bacteria</taxon>
        <taxon>Bacillati</taxon>
        <taxon>Bacillota</taxon>
        <taxon>Bacilli</taxon>
        <taxon>Bacillales</taxon>
        <taxon>Paenibacillaceae</taxon>
        <taxon>Paenibacillus</taxon>
    </lineage>
</organism>
<comment type="subcellular location">
    <subcellularLocation>
        <location evidence="5">Secreted</location>
    </subcellularLocation>
    <subcellularLocation>
        <location evidence="5">Bacterial flagellum</location>
    </subcellularLocation>
</comment>
<keyword evidence="8" id="KW-0966">Cell projection</keyword>
<evidence type="ECO:0000256" key="2">
    <source>
        <dbReference type="ARBA" id="ARBA00011255"/>
    </source>
</evidence>
<evidence type="ECO:0000256" key="4">
    <source>
        <dbReference type="ARBA" id="ARBA00023143"/>
    </source>
</evidence>
<protein>
    <recommendedName>
        <fullName evidence="5">Flagellar hook-associated protein 2</fullName>
        <shortName evidence="5">HAP2</shortName>
    </recommendedName>
    <alternativeName>
        <fullName evidence="5">Flagellar cap protein</fullName>
    </alternativeName>
</protein>
<evidence type="ECO:0000259" key="7">
    <source>
        <dbReference type="Pfam" id="PF07195"/>
    </source>
</evidence>
<comment type="similarity">
    <text evidence="1 5">Belongs to the FliD family.</text>
</comment>
<keyword evidence="3" id="KW-0175">Coiled coil</keyword>
<keyword evidence="9" id="KW-1185">Reference proteome</keyword>
<dbReference type="InterPro" id="IPR003481">
    <property type="entry name" value="FliD_N"/>
</dbReference>
<dbReference type="RefSeq" id="WP_138790427.1">
    <property type="nucleotide sequence ID" value="NZ_JBHTGQ010000043.1"/>
</dbReference>
<evidence type="ECO:0000313" key="8">
    <source>
        <dbReference type="EMBL" id="MFC7751448.1"/>
    </source>
</evidence>
<keyword evidence="4 5" id="KW-0975">Bacterial flagellum</keyword>
<accession>A0ABW2V7A9</accession>
<reference evidence="9" key="1">
    <citation type="journal article" date="2019" name="Int. J. Syst. Evol. Microbiol.">
        <title>The Global Catalogue of Microorganisms (GCM) 10K type strain sequencing project: providing services to taxonomists for standard genome sequencing and annotation.</title>
        <authorList>
            <consortium name="The Broad Institute Genomics Platform"/>
            <consortium name="The Broad Institute Genome Sequencing Center for Infectious Disease"/>
            <person name="Wu L."/>
            <person name="Ma J."/>
        </authorList>
    </citation>
    <scope>NUCLEOTIDE SEQUENCE [LARGE SCALE GENOMIC DNA]</scope>
    <source>
        <strain evidence="9">JCM 18657</strain>
    </source>
</reference>
<evidence type="ECO:0000256" key="5">
    <source>
        <dbReference type="RuleBase" id="RU362066"/>
    </source>
</evidence>
<feature type="domain" description="Flagellar hook-associated protein 2 C-terminal" evidence="7">
    <location>
        <begin position="240"/>
        <end position="503"/>
    </location>
</feature>
<dbReference type="InterPro" id="IPR040026">
    <property type="entry name" value="FliD"/>
</dbReference>
<sequence>MPMRITGLGSGMDIDTIVSDLMKAQRAPIDKLYQKKQLMEWKREDYRTLNTKIYQFRNKLFDFTLQGTFQAKKATVTSGDSVTAVSAKGSFTGSLEINVTQKATAATAVTGSIGTGIDANKTIKDLMDTGKLAAATPDSGTTYSFTINGKSISFDSATTTLNQLITRINNETNTNVYFDSASGRLAFSADETGLIDTNNDKTVDGDTIVFGSESFLVDTFMVGTATHTAAQQAKATVTSTINGLTTVENIVSNSNTITAKDVTLSIQKTGISTVSTSVDEDAIVEKIKAFIKDYNDVLSSIQEKTNEKKKRGYDPLTAEQKKAFKEEGEDIDEWQKFARAGLLRNDNILSSLATSMRMAVASEVDTGSSTYRSLASIGIETTPYVKGSKENGNLVLGDEAKLREAIRTDLDSVIAIFNHGTGADKQDGIAVRMYRDMKTAIDNLTQKAGNPNSTDDDESLSLLGNELKLLNRKLEEREVYLKKLEDKYYKQFAAMERAMSQMAAQQSQLFGAFGGGQ</sequence>
<dbReference type="PANTHER" id="PTHR30288:SF0">
    <property type="entry name" value="FLAGELLAR HOOK-ASSOCIATED PROTEIN 2"/>
    <property type="match status" value="1"/>
</dbReference>
<dbReference type="Pfam" id="PF07195">
    <property type="entry name" value="FliD_C"/>
    <property type="match status" value="1"/>
</dbReference>
<name>A0ABW2V7A9_9BACL</name>
<evidence type="ECO:0000313" key="9">
    <source>
        <dbReference type="Proteomes" id="UP001596528"/>
    </source>
</evidence>
<dbReference type="InterPro" id="IPR010809">
    <property type="entry name" value="FliD_C"/>
</dbReference>
<dbReference type="EMBL" id="JBHTGQ010000043">
    <property type="protein sequence ID" value="MFC7751448.1"/>
    <property type="molecule type" value="Genomic_DNA"/>
</dbReference>
<proteinExistence type="inferred from homology"/>
<dbReference type="Proteomes" id="UP001596528">
    <property type="component" value="Unassembled WGS sequence"/>
</dbReference>
<dbReference type="Pfam" id="PF02465">
    <property type="entry name" value="FliD_N"/>
    <property type="match status" value="1"/>
</dbReference>
<keyword evidence="5" id="KW-0964">Secreted</keyword>
<comment type="caution">
    <text evidence="8">The sequence shown here is derived from an EMBL/GenBank/DDBJ whole genome shotgun (WGS) entry which is preliminary data.</text>
</comment>
<evidence type="ECO:0000256" key="3">
    <source>
        <dbReference type="ARBA" id="ARBA00023054"/>
    </source>
</evidence>
<comment type="function">
    <text evidence="5">Required for morphogenesis and for the elongation of the flagellar filament by facilitating polymerization of the flagellin monomers at the tip of growing filament. Forms a capping structure, which prevents flagellin subunits (transported through the central channel of the flagellum) from leaking out without polymerization at the distal end.</text>
</comment>
<comment type="subunit">
    <text evidence="2 5">Homopentamer.</text>
</comment>
<evidence type="ECO:0000256" key="1">
    <source>
        <dbReference type="ARBA" id="ARBA00009764"/>
    </source>
</evidence>
<keyword evidence="8" id="KW-0282">Flagellum</keyword>
<gene>
    <name evidence="8" type="primary">fliD</name>
    <name evidence="8" type="ORF">ACFQWB_16125</name>
</gene>
<evidence type="ECO:0000259" key="6">
    <source>
        <dbReference type="Pfam" id="PF02465"/>
    </source>
</evidence>
<feature type="domain" description="Flagellar hook-associated protein 2 N-terminal" evidence="6">
    <location>
        <begin position="10"/>
        <end position="106"/>
    </location>
</feature>
<keyword evidence="8" id="KW-0969">Cilium</keyword>